<reference evidence="2 3" key="1">
    <citation type="submission" date="2018-12" db="EMBL/GenBank/DDBJ databases">
        <title>The whole draft genome of Aquabacterium sp. SJQ9.</title>
        <authorList>
            <person name="Sun L."/>
            <person name="Gao X."/>
            <person name="Chen W."/>
            <person name="Huang K."/>
        </authorList>
    </citation>
    <scope>NUCLEOTIDE SEQUENCE [LARGE SCALE GENOMIC DNA]</scope>
    <source>
        <strain evidence="2 3">SJQ9</strain>
    </source>
</reference>
<dbReference type="RefSeq" id="WP_125244614.1">
    <property type="nucleotide sequence ID" value="NZ_RSED01000016.1"/>
</dbReference>
<gene>
    <name evidence="2" type="ORF">EIP75_17700</name>
</gene>
<organism evidence="2 3">
    <name type="scientific">Aquabacterium soli</name>
    <dbReference type="NCBI Taxonomy" id="2493092"/>
    <lineage>
        <taxon>Bacteria</taxon>
        <taxon>Pseudomonadati</taxon>
        <taxon>Pseudomonadota</taxon>
        <taxon>Betaproteobacteria</taxon>
        <taxon>Burkholderiales</taxon>
        <taxon>Aquabacterium</taxon>
    </lineage>
</organism>
<evidence type="ECO:0000313" key="2">
    <source>
        <dbReference type="EMBL" id="RRS02978.1"/>
    </source>
</evidence>
<evidence type="ECO:0000313" key="3">
    <source>
        <dbReference type="Proteomes" id="UP000269265"/>
    </source>
</evidence>
<protein>
    <submittedName>
        <fullName evidence="2">Uncharacterized protein</fullName>
    </submittedName>
</protein>
<accession>A0A426V8C4</accession>
<sequence length="462" mass="48818">MSTLTQYWIDEAIRLDLALGAVRTDSGSARLAQASAQAQHRIASDAVRLASDTVALARKALAGIPTPADGDPLLLAMSQALIAWHEALHTQASTDLALQTAKAEVERLQALQAALELALAEARSAQQLESKAALQRATAIAALEAGGRWATLAADAAQALSASEAGARARVEGEFPTHATASKNFLARVRARRALVLDSASQAQDVANASATASTAALTQAQRQFDQAWQAVRALVDTAPRLADDRDTLVRLAALPAAHPAAPASYPILTPAQHDELFDASLKSAREAALVKLTAADEAEKDWRLAQATYDKALNVALKANPGKTVDDLNGAEVKTEFDALVAKTEARATKRAELTADPAAYAILQAWFAAVPELLWDTLDQLDNAIARLLVFKGAPTPAQRLQDLAARETDLVNALSAARLAARTQRIAEQAALRALGHWQAEQATAARRAKAASRDTAPL</sequence>
<proteinExistence type="predicted"/>
<name>A0A426V8C4_9BURK</name>
<dbReference type="AlphaFoldDB" id="A0A426V8C4"/>
<evidence type="ECO:0000256" key="1">
    <source>
        <dbReference type="SAM" id="Coils"/>
    </source>
</evidence>
<dbReference type="EMBL" id="RSED01000016">
    <property type="protein sequence ID" value="RRS02978.1"/>
    <property type="molecule type" value="Genomic_DNA"/>
</dbReference>
<keyword evidence="1" id="KW-0175">Coiled coil</keyword>
<dbReference type="Proteomes" id="UP000269265">
    <property type="component" value="Unassembled WGS sequence"/>
</dbReference>
<dbReference type="OrthoDB" id="9939416at2"/>
<comment type="caution">
    <text evidence="2">The sequence shown here is derived from an EMBL/GenBank/DDBJ whole genome shotgun (WGS) entry which is preliminary data.</text>
</comment>
<feature type="coiled-coil region" evidence="1">
    <location>
        <begin position="98"/>
        <end position="128"/>
    </location>
</feature>
<keyword evidence="3" id="KW-1185">Reference proteome</keyword>